<comment type="similarity">
    <text evidence="1 2">Belongs to the GST superfamily.</text>
</comment>
<dbReference type="PROSITE" id="PS50405">
    <property type="entry name" value="GST_CTER"/>
    <property type="match status" value="1"/>
</dbReference>
<dbReference type="Proteomes" id="UP000799537">
    <property type="component" value="Unassembled WGS sequence"/>
</dbReference>
<dbReference type="InterPro" id="IPR004045">
    <property type="entry name" value="Glutathione_S-Trfase_N"/>
</dbReference>
<feature type="domain" description="GST C-terminal" evidence="3">
    <location>
        <begin position="86"/>
        <end position="216"/>
    </location>
</feature>
<dbReference type="InterPro" id="IPR010987">
    <property type="entry name" value="Glutathione-S-Trfase_C-like"/>
</dbReference>
<dbReference type="AlphaFoldDB" id="A0A6A6D543"/>
<dbReference type="PANTHER" id="PTHR44051">
    <property type="entry name" value="GLUTATHIONE S-TRANSFERASE-RELATED"/>
    <property type="match status" value="1"/>
</dbReference>
<dbReference type="InterPro" id="IPR036249">
    <property type="entry name" value="Thioredoxin-like_sf"/>
</dbReference>
<dbReference type="PANTHER" id="PTHR44051:SF8">
    <property type="entry name" value="GLUTATHIONE S-TRANSFERASE GSTA"/>
    <property type="match status" value="1"/>
</dbReference>
<accession>A0A6A6D543</accession>
<evidence type="ECO:0000256" key="2">
    <source>
        <dbReference type="RuleBase" id="RU003494"/>
    </source>
</evidence>
<dbReference type="Pfam" id="PF02798">
    <property type="entry name" value="GST_N"/>
    <property type="match status" value="1"/>
</dbReference>
<protein>
    <recommendedName>
        <fullName evidence="3">GST C-terminal domain-containing protein</fullName>
    </recommendedName>
</protein>
<dbReference type="Pfam" id="PF00043">
    <property type="entry name" value="GST_C"/>
    <property type="match status" value="1"/>
</dbReference>
<reference evidence="4" key="1">
    <citation type="journal article" date="2020" name="Stud. Mycol.">
        <title>101 Dothideomycetes genomes: a test case for predicting lifestyles and emergence of pathogens.</title>
        <authorList>
            <person name="Haridas S."/>
            <person name="Albert R."/>
            <person name="Binder M."/>
            <person name="Bloem J."/>
            <person name="Labutti K."/>
            <person name="Salamov A."/>
            <person name="Andreopoulos B."/>
            <person name="Baker S."/>
            <person name="Barry K."/>
            <person name="Bills G."/>
            <person name="Bluhm B."/>
            <person name="Cannon C."/>
            <person name="Castanera R."/>
            <person name="Culley D."/>
            <person name="Daum C."/>
            <person name="Ezra D."/>
            <person name="Gonzalez J."/>
            <person name="Henrissat B."/>
            <person name="Kuo A."/>
            <person name="Liang C."/>
            <person name="Lipzen A."/>
            <person name="Lutzoni F."/>
            <person name="Magnuson J."/>
            <person name="Mondo S."/>
            <person name="Nolan M."/>
            <person name="Ohm R."/>
            <person name="Pangilinan J."/>
            <person name="Park H.-J."/>
            <person name="Ramirez L."/>
            <person name="Alfaro M."/>
            <person name="Sun H."/>
            <person name="Tritt A."/>
            <person name="Yoshinaga Y."/>
            <person name="Zwiers L.-H."/>
            <person name="Turgeon B."/>
            <person name="Goodwin S."/>
            <person name="Spatafora J."/>
            <person name="Crous P."/>
            <person name="Grigoriev I."/>
        </authorList>
    </citation>
    <scope>NUCLEOTIDE SEQUENCE</scope>
    <source>
        <strain evidence="4">ATCC 36951</strain>
    </source>
</reference>
<dbReference type="SFLD" id="SFLDS00019">
    <property type="entry name" value="Glutathione_Transferase_(cytos"/>
    <property type="match status" value="1"/>
</dbReference>
<dbReference type="SUPFAM" id="SSF52833">
    <property type="entry name" value="Thioredoxin-like"/>
    <property type="match status" value="1"/>
</dbReference>
<gene>
    <name evidence="4" type="ORF">M409DRAFT_16517</name>
</gene>
<dbReference type="Gene3D" id="1.20.1050.10">
    <property type="match status" value="1"/>
</dbReference>
<evidence type="ECO:0000313" key="4">
    <source>
        <dbReference type="EMBL" id="KAF2174253.1"/>
    </source>
</evidence>
<evidence type="ECO:0000313" key="5">
    <source>
        <dbReference type="Proteomes" id="UP000799537"/>
    </source>
</evidence>
<proteinExistence type="inferred from homology"/>
<dbReference type="InterPro" id="IPR036282">
    <property type="entry name" value="Glutathione-S-Trfase_C_sf"/>
</dbReference>
<dbReference type="OrthoDB" id="2309723at2759"/>
<name>A0A6A6D543_ZASCE</name>
<dbReference type="Gene3D" id="3.40.30.10">
    <property type="entry name" value="Glutaredoxin"/>
    <property type="match status" value="1"/>
</dbReference>
<sequence length="216" mass="24180">MALSGKIGLYFFPGSSSIFPHFLLYHCNIPFTPQAVRFQEPSSLISVNNKAQVPVLVIGDNVVTENPAIAHAINILAPEKHLFGHGPAEFIKVCEWMNWISASLHAQAWSPYKRPFRFTTDQSAEGQAALLAKSEQNVLEQFSRLEKTLDDKGPWALGETFTAVDVFLLPFFRLGRDVMKTNMEVYPKWTQIVSRLLEMKAAKQALGDEEAAMKPS</sequence>
<dbReference type="EMBL" id="ML993579">
    <property type="protein sequence ID" value="KAF2174253.1"/>
    <property type="molecule type" value="Genomic_DNA"/>
</dbReference>
<dbReference type="RefSeq" id="XP_033675142.1">
    <property type="nucleotide sequence ID" value="XM_033803652.1"/>
</dbReference>
<dbReference type="SUPFAM" id="SSF47616">
    <property type="entry name" value="GST C-terminal domain-like"/>
    <property type="match status" value="1"/>
</dbReference>
<evidence type="ECO:0000259" key="3">
    <source>
        <dbReference type="PROSITE" id="PS50405"/>
    </source>
</evidence>
<dbReference type="InterPro" id="IPR004046">
    <property type="entry name" value="GST_C"/>
</dbReference>
<dbReference type="InterPro" id="IPR040079">
    <property type="entry name" value="Glutathione_S-Trfase"/>
</dbReference>
<evidence type="ECO:0000256" key="1">
    <source>
        <dbReference type="ARBA" id="ARBA00007409"/>
    </source>
</evidence>
<organism evidence="4 5">
    <name type="scientific">Zasmidium cellare ATCC 36951</name>
    <dbReference type="NCBI Taxonomy" id="1080233"/>
    <lineage>
        <taxon>Eukaryota</taxon>
        <taxon>Fungi</taxon>
        <taxon>Dikarya</taxon>
        <taxon>Ascomycota</taxon>
        <taxon>Pezizomycotina</taxon>
        <taxon>Dothideomycetes</taxon>
        <taxon>Dothideomycetidae</taxon>
        <taxon>Mycosphaerellales</taxon>
        <taxon>Mycosphaerellaceae</taxon>
        <taxon>Zasmidium</taxon>
    </lineage>
</organism>
<keyword evidence="5" id="KW-1185">Reference proteome</keyword>
<dbReference type="GeneID" id="54556924"/>